<dbReference type="PRINTS" id="PR00111">
    <property type="entry name" value="ABHYDROLASE"/>
</dbReference>
<dbReference type="PANTHER" id="PTHR43039">
    <property type="entry name" value="ESTERASE-RELATED"/>
    <property type="match status" value="1"/>
</dbReference>
<gene>
    <name evidence="3" type="ORF">SAMN05421867_109149</name>
</gene>
<dbReference type="STRING" id="988821.SAMN05421867_109149"/>
<name>A0A1I0Z3M2_9CELL</name>
<proteinExistence type="inferred from homology"/>
<organism evidence="3 4">
    <name type="scientific">Cellulomonas marina</name>
    <dbReference type="NCBI Taxonomy" id="988821"/>
    <lineage>
        <taxon>Bacteria</taxon>
        <taxon>Bacillati</taxon>
        <taxon>Actinomycetota</taxon>
        <taxon>Actinomycetes</taxon>
        <taxon>Micrococcales</taxon>
        <taxon>Cellulomonadaceae</taxon>
        <taxon>Cellulomonas</taxon>
    </lineage>
</organism>
<dbReference type="InterPro" id="IPR000073">
    <property type="entry name" value="AB_hydrolase_1"/>
</dbReference>
<protein>
    <submittedName>
        <fullName evidence="3">Sigma-B regulation protein RsbQ</fullName>
    </submittedName>
</protein>
<dbReference type="InterPro" id="IPR029058">
    <property type="entry name" value="AB_hydrolase_fold"/>
</dbReference>
<dbReference type="SUPFAM" id="SSF53474">
    <property type="entry name" value="alpha/beta-Hydrolases"/>
    <property type="match status" value="1"/>
</dbReference>
<dbReference type="GO" id="GO:0003824">
    <property type="term" value="F:catalytic activity"/>
    <property type="evidence" value="ECO:0007669"/>
    <property type="project" value="UniProtKB-ARBA"/>
</dbReference>
<comment type="similarity">
    <text evidence="1">Belongs to the AB hydrolase superfamily.</text>
</comment>
<accession>A0A1I0Z3M2</accession>
<dbReference type="Pfam" id="PF12697">
    <property type="entry name" value="Abhydrolase_6"/>
    <property type="match status" value="1"/>
</dbReference>
<evidence type="ECO:0000313" key="4">
    <source>
        <dbReference type="Proteomes" id="UP000199012"/>
    </source>
</evidence>
<evidence type="ECO:0000256" key="1">
    <source>
        <dbReference type="ARBA" id="ARBA00008645"/>
    </source>
</evidence>
<dbReference type="RefSeq" id="WP_239078678.1">
    <property type="nucleotide sequence ID" value="NZ_BONM01000004.1"/>
</dbReference>
<dbReference type="AlphaFoldDB" id="A0A1I0Z3M2"/>
<dbReference type="EMBL" id="FOKA01000009">
    <property type="protein sequence ID" value="SFB19937.1"/>
    <property type="molecule type" value="Genomic_DNA"/>
</dbReference>
<dbReference type="Proteomes" id="UP000199012">
    <property type="component" value="Unassembled WGS sequence"/>
</dbReference>
<evidence type="ECO:0000313" key="3">
    <source>
        <dbReference type="EMBL" id="SFB19937.1"/>
    </source>
</evidence>
<evidence type="ECO:0000259" key="2">
    <source>
        <dbReference type="Pfam" id="PF12697"/>
    </source>
</evidence>
<reference evidence="3 4" key="1">
    <citation type="submission" date="2016-10" db="EMBL/GenBank/DDBJ databases">
        <authorList>
            <person name="de Groot N.N."/>
        </authorList>
    </citation>
    <scope>NUCLEOTIDE SEQUENCE [LARGE SCALE GENOMIC DNA]</scope>
    <source>
        <strain evidence="3 4">CGMCC 4.6945</strain>
    </source>
</reference>
<keyword evidence="4" id="KW-1185">Reference proteome</keyword>
<feature type="domain" description="AB hydrolase-1" evidence="2">
    <location>
        <begin position="34"/>
        <end position="273"/>
    </location>
</feature>
<sequence>MTPTQGAQLVPDEAARVLARHNVHVHGPVTARPMVFAHGFGCDQSMWRFVAPAFEADHRVVLLDHVGAGGSDLSAYDEARYDSLDGYADDLVELCTALDLQDAVVVAHSVSSMIAVIAAARTTRIGALVLVGPSPRYVDDPSTGYTGGFSRADIDGLLETMSGNYLGWAGTMGPLVMGNPDRPQLARELTESFCRTEPTIARQFAEVTFLSDNRDDLAAVRVPTLVVQATRDAIAPVEVGRYVHEHVVGSRLAMVETTGHCPHLSAPEQTVAAVRGFLAEL</sequence>
<dbReference type="Gene3D" id="3.40.50.1820">
    <property type="entry name" value="alpha/beta hydrolase"/>
    <property type="match status" value="1"/>
</dbReference>